<feature type="transmembrane region" description="Helical" evidence="1">
    <location>
        <begin position="55"/>
        <end position="77"/>
    </location>
</feature>
<keyword evidence="3" id="KW-1185">Reference proteome</keyword>
<organism evidence="2 3">
    <name type="scientific">Pleurodeles waltl</name>
    <name type="common">Iberian ribbed newt</name>
    <dbReference type="NCBI Taxonomy" id="8319"/>
    <lineage>
        <taxon>Eukaryota</taxon>
        <taxon>Metazoa</taxon>
        <taxon>Chordata</taxon>
        <taxon>Craniata</taxon>
        <taxon>Vertebrata</taxon>
        <taxon>Euteleostomi</taxon>
        <taxon>Amphibia</taxon>
        <taxon>Batrachia</taxon>
        <taxon>Caudata</taxon>
        <taxon>Salamandroidea</taxon>
        <taxon>Salamandridae</taxon>
        <taxon>Pleurodelinae</taxon>
        <taxon>Pleurodeles</taxon>
    </lineage>
</organism>
<feature type="transmembrane region" description="Helical" evidence="1">
    <location>
        <begin position="135"/>
        <end position="168"/>
    </location>
</feature>
<keyword evidence="1" id="KW-0472">Membrane</keyword>
<proteinExistence type="predicted"/>
<dbReference type="EMBL" id="JANPWB010000016">
    <property type="protein sequence ID" value="KAJ1084781.1"/>
    <property type="molecule type" value="Genomic_DNA"/>
</dbReference>
<name>A0AAV7KZB6_PLEWA</name>
<feature type="transmembrane region" description="Helical" evidence="1">
    <location>
        <begin position="27"/>
        <end position="48"/>
    </location>
</feature>
<dbReference type="AlphaFoldDB" id="A0AAV7KZB6"/>
<gene>
    <name evidence="2" type="ORF">NDU88_004927</name>
</gene>
<comment type="caution">
    <text evidence="2">The sequence shown here is derived from an EMBL/GenBank/DDBJ whole genome shotgun (WGS) entry which is preliminary data.</text>
</comment>
<dbReference type="PANTHER" id="PTHR33444:SF10">
    <property type="entry name" value="NOVEL PROTEIN"/>
    <property type="match status" value="1"/>
</dbReference>
<sequence length="182" mass="19944">MSESSASPYTPLLNAIREPTLPPAFSVVGKVITVVIAVSSISIGSVYFKDCTAQYLIPYYLIVSGASSLLLLALTSLPCGYGGDPPQTSLLLVVSQGLLVLFKTAFFITGNVWIYSIYSPNYMNHEAKNYCHQVLYLYAFWVTTAAYIILGMMIIISCCIVICLFAIWSNIPRGPRLDSVFT</sequence>
<evidence type="ECO:0000313" key="3">
    <source>
        <dbReference type="Proteomes" id="UP001066276"/>
    </source>
</evidence>
<reference evidence="2" key="1">
    <citation type="journal article" date="2022" name="bioRxiv">
        <title>Sequencing and chromosome-scale assembly of the giantPleurodeles waltlgenome.</title>
        <authorList>
            <person name="Brown T."/>
            <person name="Elewa A."/>
            <person name="Iarovenko S."/>
            <person name="Subramanian E."/>
            <person name="Araus A.J."/>
            <person name="Petzold A."/>
            <person name="Susuki M."/>
            <person name="Suzuki K.-i.T."/>
            <person name="Hayashi T."/>
            <person name="Toyoda A."/>
            <person name="Oliveira C."/>
            <person name="Osipova E."/>
            <person name="Leigh N.D."/>
            <person name="Simon A."/>
            <person name="Yun M.H."/>
        </authorList>
    </citation>
    <scope>NUCLEOTIDE SEQUENCE</scope>
    <source>
        <strain evidence="2">20211129_DDA</strain>
        <tissue evidence="2">Liver</tissue>
    </source>
</reference>
<evidence type="ECO:0000256" key="1">
    <source>
        <dbReference type="SAM" id="Phobius"/>
    </source>
</evidence>
<accession>A0AAV7KZB6</accession>
<protein>
    <submittedName>
        <fullName evidence="2">Uncharacterized protein</fullName>
    </submittedName>
</protein>
<keyword evidence="1" id="KW-1133">Transmembrane helix</keyword>
<keyword evidence="1" id="KW-0812">Transmembrane</keyword>
<dbReference type="InterPro" id="IPR040350">
    <property type="entry name" value="TMEM272"/>
</dbReference>
<evidence type="ECO:0000313" key="2">
    <source>
        <dbReference type="EMBL" id="KAJ1084781.1"/>
    </source>
</evidence>
<dbReference type="Proteomes" id="UP001066276">
    <property type="component" value="Chromosome 12"/>
</dbReference>
<dbReference type="PANTHER" id="PTHR33444">
    <property type="entry name" value="SI:DKEY-19B23.12-RELATED"/>
    <property type="match status" value="1"/>
</dbReference>
<feature type="transmembrane region" description="Helical" evidence="1">
    <location>
        <begin position="89"/>
        <end position="114"/>
    </location>
</feature>